<sequence length="148" mass="17239">MKKMLYIMMITFVFISSPHFTEAKSMKEPVVLDSDEWTLTLDNAEIDDENMTKGNEKADVYSLKIANKDGNKYNVTVHTFRKEPGKSYDFGMSVNDTDGEDVMLANKEVINFKNFPVFKEAKEFEVFIMWQEEESGRFFKQDFTVPVQ</sequence>
<dbReference type="AlphaFoldDB" id="W4QXL9"/>
<name>W4QXL9_HALA3</name>
<proteinExistence type="predicted"/>
<gene>
    <name evidence="1" type="ORF">JCM9157_3855</name>
</gene>
<reference evidence="1 2" key="1">
    <citation type="journal article" date="2014" name="Genome Announc.">
        <title>Draft Genome Sequences of Three Alkaliphilic Bacillus Strains, Bacillus wakoensis JCM 9140T, Bacillus akibai JCM 9157T, and Bacillus hemicellulosilyticus JCM 9152T.</title>
        <authorList>
            <person name="Yuki M."/>
            <person name="Oshima K."/>
            <person name="Suda W."/>
            <person name="Oshida Y."/>
            <person name="Kitamura K."/>
            <person name="Iida T."/>
            <person name="Hattori M."/>
            <person name="Ohkuma M."/>
        </authorList>
    </citation>
    <scope>NUCLEOTIDE SEQUENCE [LARGE SCALE GENOMIC DNA]</scope>
    <source>
        <strain evidence="1 2">JCM 9157</strain>
    </source>
</reference>
<dbReference type="EMBL" id="BAUV01000039">
    <property type="protein sequence ID" value="GAE36652.1"/>
    <property type="molecule type" value="Genomic_DNA"/>
</dbReference>
<evidence type="ECO:0000313" key="1">
    <source>
        <dbReference type="EMBL" id="GAE36652.1"/>
    </source>
</evidence>
<comment type="caution">
    <text evidence="1">The sequence shown here is derived from an EMBL/GenBank/DDBJ whole genome shotgun (WGS) entry which is preliminary data.</text>
</comment>
<evidence type="ECO:0000313" key="2">
    <source>
        <dbReference type="Proteomes" id="UP000018896"/>
    </source>
</evidence>
<organism evidence="1 2">
    <name type="scientific">Halalkalibacter akibai (strain ATCC 43226 / DSM 21942 / CIP 109018 / JCM 9157 / 1139)</name>
    <name type="common">Bacillus akibai</name>
    <dbReference type="NCBI Taxonomy" id="1236973"/>
    <lineage>
        <taxon>Bacteria</taxon>
        <taxon>Bacillati</taxon>
        <taxon>Bacillota</taxon>
        <taxon>Bacilli</taxon>
        <taxon>Bacillales</taxon>
        <taxon>Bacillaceae</taxon>
        <taxon>Halalkalibacter</taxon>
    </lineage>
</organism>
<dbReference type="RefSeq" id="WP_035666740.1">
    <property type="nucleotide sequence ID" value="NZ_BAUV01000039.1"/>
</dbReference>
<accession>W4QXL9</accession>
<keyword evidence="2" id="KW-1185">Reference proteome</keyword>
<protein>
    <submittedName>
        <fullName evidence="1">Uncharacterized protein</fullName>
    </submittedName>
</protein>
<dbReference type="STRING" id="1236973.JCM9157_3855"/>
<dbReference type="Proteomes" id="UP000018896">
    <property type="component" value="Unassembled WGS sequence"/>
</dbReference>